<evidence type="ECO:0000313" key="7">
    <source>
        <dbReference type="Proteomes" id="UP000193309"/>
    </source>
</evidence>
<dbReference type="PANTHER" id="PTHR30136">
    <property type="entry name" value="HELIX-TURN-HELIX TRANSCRIPTIONAL REGULATOR, ICLR FAMILY"/>
    <property type="match status" value="1"/>
</dbReference>
<gene>
    <name evidence="6" type="ORF">SAMN06295981_2152</name>
</gene>
<dbReference type="Pfam" id="PF01614">
    <property type="entry name" value="IclR_C"/>
    <property type="match status" value="1"/>
</dbReference>
<dbReference type="PROSITE" id="PS51077">
    <property type="entry name" value="HTH_ICLR"/>
    <property type="match status" value="1"/>
</dbReference>
<dbReference type="Pfam" id="PF09339">
    <property type="entry name" value="HTH_IclR"/>
    <property type="match status" value="1"/>
</dbReference>
<dbReference type="SUPFAM" id="SSF55781">
    <property type="entry name" value="GAF domain-like"/>
    <property type="match status" value="1"/>
</dbReference>
<dbReference type="GO" id="GO:0003677">
    <property type="term" value="F:DNA binding"/>
    <property type="evidence" value="ECO:0007669"/>
    <property type="project" value="UniProtKB-KW"/>
</dbReference>
<dbReference type="InterPro" id="IPR050707">
    <property type="entry name" value="HTH_MetabolicPath_Reg"/>
</dbReference>
<dbReference type="SMART" id="SM00346">
    <property type="entry name" value="HTH_ICLR"/>
    <property type="match status" value="1"/>
</dbReference>
<evidence type="ECO:0000259" key="4">
    <source>
        <dbReference type="PROSITE" id="PS51077"/>
    </source>
</evidence>
<dbReference type="InterPro" id="IPR036390">
    <property type="entry name" value="WH_DNA-bd_sf"/>
</dbReference>
<dbReference type="OrthoDB" id="7274111at2"/>
<dbReference type="AlphaFoldDB" id="A0A1X7K197"/>
<dbReference type="PROSITE" id="PS51078">
    <property type="entry name" value="ICLR_ED"/>
    <property type="match status" value="1"/>
</dbReference>
<dbReference type="Proteomes" id="UP000193309">
    <property type="component" value="Unassembled WGS sequence"/>
</dbReference>
<dbReference type="GO" id="GO:0003700">
    <property type="term" value="F:DNA-binding transcription factor activity"/>
    <property type="evidence" value="ECO:0007669"/>
    <property type="project" value="TreeGrafter"/>
</dbReference>
<dbReference type="PANTHER" id="PTHR30136:SF24">
    <property type="entry name" value="HTH-TYPE TRANSCRIPTIONAL REPRESSOR ALLR"/>
    <property type="match status" value="1"/>
</dbReference>
<dbReference type="STRING" id="1610489.SAMN06295981_2152"/>
<keyword evidence="2" id="KW-0238">DNA-binding</keyword>
<dbReference type="InterPro" id="IPR014757">
    <property type="entry name" value="Tscrpt_reg_IclR_C"/>
</dbReference>
<proteinExistence type="predicted"/>
<feature type="domain" description="HTH iclR-type" evidence="4">
    <location>
        <begin position="16"/>
        <end position="76"/>
    </location>
</feature>
<accession>A0A1X7K197</accession>
<evidence type="ECO:0000256" key="3">
    <source>
        <dbReference type="ARBA" id="ARBA00023163"/>
    </source>
</evidence>
<dbReference type="EMBL" id="FXAR01000008">
    <property type="protein sequence ID" value="SMG34434.1"/>
    <property type="molecule type" value="Genomic_DNA"/>
</dbReference>
<dbReference type="Gene3D" id="1.10.10.10">
    <property type="entry name" value="Winged helix-like DNA-binding domain superfamily/Winged helix DNA-binding domain"/>
    <property type="match status" value="1"/>
</dbReference>
<evidence type="ECO:0000256" key="1">
    <source>
        <dbReference type="ARBA" id="ARBA00023015"/>
    </source>
</evidence>
<dbReference type="InterPro" id="IPR029016">
    <property type="entry name" value="GAF-like_dom_sf"/>
</dbReference>
<dbReference type="GO" id="GO:0045892">
    <property type="term" value="P:negative regulation of DNA-templated transcription"/>
    <property type="evidence" value="ECO:0007669"/>
    <property type="project" value="TreeGrafter"/>
</dbReference>
<sequence>MIDVSNEAVKNSDAPVESVDRALRLILLLRERGSLSIKEAASILKVAPSTAHRLLATLTHRDFAVQDYSRRYRLGPAMSPGDSTEVSFERLKQAADSVLPLLQREVGETVQIMALRGQNIQFLDGIEPSTMLRVAVRRGEEMPAFVSAGGKAILARMSNSEIEELFAGGLPAWPHRKLNTVNSVKRAMTRVRRDGFAISDEETEQGVSGVGVAVNDASGFPLAALTVAIPAARFDRANVGRYAAALHKAAEDIQEQLER</sequence>
<reference evidence="7" key="1">
    <citation type="submission" date="2017-04" db="EMBL/GenBank/DDBJ databases">
        <authorList>
            <person name="Varghese N."/>
            <person name="Submissions S."/>
        </authorList>
    </citation>
    <scope>NUCLEOTIDE SEQUENCE [LARGE SCALE GENOMIC DNA]</scope>
    <source>
        <strain evidence="7">VDS</strain>
    </source>
</reference>
<feature type="domain" description="IclR-ED" evidence="5">
    <location>
        <begin position="70"/>
        <end position="259"/>
    </location>
</feature>
<dbReference type="InterPro" id="IPR005471">
    <property type="entry name" value="Tscrpt_reg_IclR_N"/>
</dbReference>
<keyword evidence="1" id="KW-0805">Transcription regulation</keyword>
<keyword evidence="3" id="KW-0804">Transcription</keyword>
<name>A0A1X7K197_9CORY</name>
<dbReference type="Gene3D" id="3.30.450.40">
    <property type="match status" value="1"/>
</dbReference>
<evidence type="ECO:0000259" key="5">
    <source>
        <dbReference type="PROSITE" id="PS51078"/>
    </source>
</evidence>
<evidence type="ECO:0000313" key="6">
    <source>
        <dbReference type="EMBL" id="SMG34434.1"/>
    </source>
</evidence>
<protein>
    <submittedName>
        <fullName evidence="6">Transcriptional regulator, IclR family</fullName>
    </submittedName>
</protein>
<dbReference type="InterPro" id="IPR036388">
    <property type="entry name" value="WH-like_DNA-bd_sf"/>
</dbReference>
<keyword evidence="7" id="KW-1185">Reference proteome</keyword>
<evidence type="ECO:0000256" key="2">
    <source>
        <dbReference type="ARBA" id="ARBA00023125"/>
    </source>
</evidence>
<dbReference type="SUPFAM" id="SSF46785">
    <property type="entry name" value="Winged helix' DNA-binding domain"/>
    <property type="match status" value="1"/>
</dbReference>
<organism evidence="6 7">
    <name type="scientific">Corynebacterium pollutisoli</name>
    <dbReference type="NCBI Taxonomy" id="1610489"/>
    <lineage>
        <taxon>Bacteria</taxon>
        <taxon>Bacillati</taxon>
        <taxon>Actinomycetota</taxon>
        <taxon>Actinomycetes</taxon>
        <taxon>Mycobacteriales</taxon>
        <taxon>Corynebacteriaceae</taxon>
        <taxon>Corynebacterium</taxon>
    </lineage>
</organism>